<dbReference type="Proteomes" id="UP000425916">
    <property type="component" value="Chromosome"/>
</dbReference>
<sequence length="421" mass="46524">MQCDVLVIGAGFSGLMAAVTAADRNKKVAVIAEGKGNLYAAAGFIDFLGYYPRLAREPLKKTTRALQELITGEPEHPYAIAGEKTIREAFAYFSNLMAAIGYPYYGSWEQNRLLPTAVGAIAPTAMVPRTAKPHLENYPKVLVAGFQEQGDFFPFLVAENLQEQCRQFNLPTEIEAKWLELGINITTKEINSFDVALMLENKEIRERAIAQLKKVIKPGTLLVIPSVLGVYRWPEVLSSFEETLDCPVMEIPTLPPSVMGFRLAEGLLAYLQRKHVEFYWNCEIKKVDTASGECRGVTAVAVNGREIYFRARNYILATGGVLGGGIKVGVTDAEERVFNLPVHGDIRVHDEDFFANQPYAYAGLRVTPRLQPKDQQDRVLYRNVFIAGRNLYGYDPFAEKSGNGVALVTGYLAGALAARGS</sequence>
<protein>
    <submittedName>
        <fullName evidence="5">Anaerobic glycerol-3-phosphate dehydrogenase subunit B</fullName>
        <ecNumber evidence="5">1.1.5.3</ecNumber>
    </submittedName>
</protein>
<dbReference type="NCBIfam" id="TIGR03378">
    <property type="entry name" value="glycerol3P_GlpB"/>
    <property type="match status" value="1"/>
</dbReference>
<feature type="domain" description="FAD-dependent oxidoreductase 2 FAD-binding" evidence="4">
    <location>
        <begin position="4"/>
        <end position="405"/>
    </location>
</feature>
<gene>
    <name evidence="5" type="primary">glpB</name>
    <name evidence="5" type="ORF">MGLY_03770</name>
</gene>
<keyword evidence="1" id="KW-0285">Flavoprotein</keyword>
<dbReference type="InterPro" id="IPR036188">
    <property type="entry name" value="FAD/NAD-bd_sf"/>
</dbReference>
<dbReference type="RefSeq" id="WP_246187460.1">
    <property type="nucleotide sequence ID" value="NZ_CP046244.1"/>
</dbReference>
<evidence type="ECO:0000313" key="5">
    <source>
        <dbReference type="EMBL" id="QGP91053.1"/>
    </source>
</evidence>
<evidence type="ECO:0000256" key="1">
    <source>
        <dbReference type="ARBA" id="ARBA00022630"/>
    </source>
</evidence>
<keyword evidence="3 5" id="KW-0560">Oxidoreductase</keyword>
<dbReference type="PANTHER" id="PTHR43400">
    <property type="entry name" value="FUMARATE REDUCTASE"/>
    <property type="match status" value="1"/>
</dbReference>
<dbReference type="InterPro" id="IPR050315">
    <property type="entry name" value="FAD-oxidoreductase_2"/>
</dbReference>
<dbReference type="EMBL" id="CP046244">
    <property type="protein sequence ID" value="QGP91053.1"/>
    <property type="molecule type" value="Genomic_DNA"/>
</dbReference>
<dbReference type="InterPro" id="IPR009158">
    <property type="entry name" value="G3P_DH_GlpB_su"/>
</dbReference>
<dbReference type="SUPFAM" id="SSF51905">
    <property type="entry name" value="FAD/NAD(P)-binding domain"/>
    <property type="match status" value="1"/>
</dbReference>
<evidence type="ECO:0000313" key="6">
    <source>
        <dbReference type="Proteomes" id="UP000425916"/>
    </source>
</evidence>
<dbReference type="PIRSF" id="PIRSF000141">
    <property type="entry name" value="Anaerobic_G3P_dh"/>
    <property type="match status" value="1"/>
</dbReference>
<accession>A0A6I5ZMF2</accession>
<keyword evidence="2" id="KW-0288">FMN</keyword>
<proteinExistence type="predicted"/>
<dbReference type="GO" id="GO:0004368">
    <property type="term" value="F:glycerol-3-phosphate dehydrogenase (quinone) activity"/>
    <property type="evidence" value="ECO:0007669"/>
    <property type="project" value="UniProtKB-EC"/>
</dbReference>
<dbReference type="PANTHER" id="PTHR43400:SF11">
    <property type="entry name" value="ANAEROBIC GLYCEROL-3-PHOSPHATE DEHYDROGENASE SUBUNIT B"/>
    <property type="match status" value="1"/>
</dbReference>
<evidence type="ECO:0000256" key="3">
    <source>
        <dbReference type="ARBA" id="ARBA00023002"/>
    </source>
</evidence>
<dbReference type="EC" id="1.1.5.3" evidence="5"/>
<dbReference type="InterPro" id="IPR003953">
    <property type="entry name" value="FAD-dep_OxRdtase_2_FAD-bd"/>
</dbReference>
<dbReference type="Pfam" id="PF00890">
    <property type="entry name" value="FAD_binding_2"/>
    <property type="match status" value="1"/>
</dbReference>
<dbReference type="Gene3D" id="3.50.50.60">
    <property type="entry name" value="FAD/NAD(P)-binding domain"/>
    <property type="match status" value="2"/>
</dbReference>
<evidence type="ECO:0000256" key="2">
    <source>
        <dbReference type="ARBA" id="ARBA00022643"/>
    </source>
</evidence>
<dbReference type="GO" id="GO:0009331">
    <property type="term" value="C:glycerol-3-phosphate dehydrogenase (FAD) complex"/>
    <property type="evidence" value="ECO:0007669"/>
    <property type="project" value="InterPro"/>
</dbReference>
<name>A0A6I5ZMF2_9FIRM</name>
<keyword evidence="6" id="KW-1185">Reference proteome</keyword>
<organism evidence="5 6">
    <name type="scientific">Neomoorella glycerini</name>
    <dbReference type="NCBI Taxonomy" id="55779"/>
    <lineage>
        <taxon>Bacteria</taxon>
        <taxon>Bacillati</taxon>
        <taxon>Bacillota</taxon>
        <taxon>Clostridia</taxon>
        <taxon>Neomoorellales</taxon>
        <taxon>Neomoorellaceae</taxon>
        <taxon>Neomoorella</taxon>
    </lineage>
</organism>
<dbReference type="AlphaFoldDB" id="A0A6I5ZMF2"/>
<reference evidence="5 6" key="1">
    <citation type="submission" date="2019-11" db="EMBL/GenBank/DDBJ databases">
        <title>Genome sequence of Moorella glycerini DSM11254.</title>
        <authorList>
            <person name="Poehlein A."/>
            <person name="Boeer T."/>
            <person name="Daniel R."/>
        </authorList>
    </citation>
    <scope>NUCLEOTIDE SEQUENCE [LARGE SCALE GENOMIC DNA]</scope>
    <source>
        <strain evidence="5 6">DSM 11254</strain>
    </source>
</reference>
<evidence type="ECO:0000259" key="4">
    <source>
        <dbReference type="Pfam" id="PF00890"/>
    </source>
</evidence>